<proteinExistence type="predicted"/>
<sequence length="60" mass="6906">LSSMAPLLACRVLPNLEVTMGYERDESSRWGRWPNTNMVQAVKSMGARHNTREPYISFHI</sequence>
<comment type="caution">
    <text evidence="1">The sequence shown here is derived from an EMBL/GenBank/DDBJ whole genome shotgun (WGS) entry which is preliminary data.</text>
</comment>
<name>A0ABD0QQ23_CIRMR</name>
<gene>
    <name evidence="1" type="ORF">M9458_018961</name>
</gene>
<protein>
    <submittedName>
        <fullName evidence="1">Uncharacterized protein</fullName>
    </submittedName>
</protein>
<dbReference type="Proteomes" id="UP001529510">
    <property type="component" value="Unassembled WGS sequence"/>
</dbReference>
<reference evidence="1 2" key="1">
    <citation type="submission" date="2024-05" db="EMBL/GenBank/DDBJ databases">
        <title>Genome sequencing and assembly of Indian major carp, Cirrhinus mrigala (Hamilton, 1822).</title>
        <authorList>
            <person name="Mohindra V."/>
            <person name="Chowdhury L.M."/>
            <person name="Lal K."/>
            <person name="Jena J.K."/>
        </authorList>
    </citation>
    <scope>NUCLEOTIDE SEQUENCE [LARGE SCALE GENOMIC DNA]</scope>
    <source>
        <strain evidence="1">CM1030</strain>
        <tissue evidence="1">Blood</tissue>
    </source>
</reference>
<dbReference type="AlphaFoldDB" id="A0ABD0QQ23"/>
<evidence type="ECO:0000313" key="2">
    <source>
        <dbReference type="Proteomes" id="UP001529510"/>
    </source>
</evidence>
<keyword evidence="2" id="KW-1185">Reference proteome</keyword>
<organism evidence="1 2">
    <name type="scientific">Cirrhinus mrigala</name>
    <name type="common">Mrigala</name>
    <dbReference type="NCBI Taxonomy" id="683832"/>
    <lineage>
        <taxon>Eukaryota</taxon>
        <taxon>Metazoa</taxon>
        <taxon>Chordata</taxon>
        <taxon>Craniata</taxon>
        <taxon>Vertebrata</taxon>
        <taxon>Euteleostomi</taxon>
        <taxon>Actinopterygii</taxon>
        <taxon>Neopterygii</taxon>
        <taxon>Teleostei</taxon>
        <taxon>Ostariophysi</taxon>
        <taxon>Cypriniformes</taxon>
        <taxon>Cyprinidae</taxon>
        <taxon>Labeoninae</taxon>
        <taxon>Labeonini</taxon>
        <taxon>Cirrhinus</taxon>
    </lineage>
</organism>
<feature type="non-terminal residue" evidence="1">
    <location>
        <position position="1"/>
    </location>
</feature>
<evidence type="ECO:0000313" key="1">
    <source>
        <dbReference type="EMBL" id="KAL0187291.1"/>
    </source>
</evidence>
<feature type="non-terminal residue" evidence="1">
    <location>
        <position position="60"/>
    </location>
</feature>
<dbReference type="EMBL" id="JAMKFB020000008">
    <property type="protein sequence ID" value="KAL0187291.1"/>
    <property type="molecule type" value="Genomic_DNA"/>
</dbReference>
<accession>A0ABD0QQ23</accession>